<dbReference type="VEuPathDB" id="VectorBase:GPAI030768"/>
<evidence type="ECO:0000313" key="3">
    <source>
        <dbReference type="Proteomes" id="UP000092445"/>
    </source>
</evidence>
<dbReference type="AlphaFoldDB" id="A0A1B0A0L1"/>
<reference evidence="3" key="1">
    <citation type="submission" date="2014-03" db="EMBL/GenBank/DDBJ databases">
        <authorList>
            <person name="Aksoy S."/>
            <person name="Warren W."/>
            <person name="Wilson R.K."/>
        </authorList>
    </citation>
    <scope>NUCLEOTIDE SEQUENCE [LARGE SCALE GENOMIC DNA]</scope>
    <source>
        <strain evidence="3">IAEA</strain>
    </source>
</reference>
<reference evidence="2" key="2">
    <citation type="submission" date="2020-05" db="UniProtKB">
        <authorList>
            <consortium name="EnsemblMetazoa"/>
        </authorList>
    </citation>
    <scope>IDENTIFICATION</scope>
    <source>
        <strain evidence="2">IAEA</strain>
    </source>
</reference>
<dbReference type="Proteomes" id="UP000092445">
    <property type="component" value="Unassembled WGS sequence"/>
</dbReference>
<name>A0A1B0A0L1_GLOPL</name>
<proteinExistence type="predicted"/>
<sequence>MPLQSINKFSQKADRWTFCSCDNQQHCSTPERLSQLLPQLHFDCALKPLKVLQFLKSLKALKWIKMKLKPHVGPKWLTILVLTAVTKGIGLPSFSTVAKLMVMKDYT</sequence>
<organism evidence="2 3">
    <name type="scientific">Glossina pallidipes</name>
    <name type="common">Tsetse fly</name>
    <dbReference type="NCBI Taxonomy" id="7398"/>
    <lineage>
        <taxon>Eukaryota</taxon>
        <taxon>Metazoa</taxon>
        <taxon>Ecdysozoa</taxon>
        <taxon>Arthropoda</taxon>
        <taxon>Hexapoda</taxon>
        <taxon>Insecta</taxon>
        <taxon>Pterygota</taxon>
        <taxon>Neoptera</taxon>
        <taxon>Endopterygota</taxon>
        <taxon>Diptera</taxon>
        <taxon>Brachycera</taxon>
        <taxon>Muscomorpha</taxon>
        <taxon>Hippoboscoidea</taxon>
        <taxon>Glossinidae</taxon>
        <taxon>Glossina</taxon>
    </lineage>
</organism>
<keyword evidence="1" id="KW-1133">Transmembrane helix</keyword>
<accession>A0A1B0A0L1</accession>
<protein>
    <submittedName>
        <fullName evidence="2">Uncharacterized protein</fullName>
    </submittedName>
</protein>
<feature type="transmembrane region" description="Helical" evidence="1">
    <location>
        <begin position="76"/>
        <end position="98"/>
    </location>
</feature>
<keyword evidence="1" id="KW-0472">Membrane</keyword>
<dbReference type="EnsemblMetazoa" id="GPAI030768-RA">
    <property type="protein sequence ID" value="GPAI030768-PA"/>
    <property type="gene ID" value="GPAI030768"/>
</dbReference>
<keyword evidence="1" id="KW-0812">Transmembrane</keyword>
<evidence type="ECO:0000256" key="1">
    <source>
        <dbReference type="SAM" id="Phobius"/>
    </source>
</evidence>
<keyword evidence="3" id="KW-1185">Reference proteome</keyword>
<evidence type="ECO:0000313" key="2">
    <source>
        <dbReference type="EnsemblMetazoa" id="GPAI030768-PA"/>
    </source>
</evidence>